<evidence type="ECO:0000313" key="2">
    <source>
        <dbReference type="Proteomes" id="UP000008316"/>
    </source>
</evidence>
<accession>F2L9K0</accession>
<reference evidence="1 2" key="1">
    <citation type="journal article" date="2011" name="J. Bacteriol.">
        <title>Complete genome sequence of Burkholderia gladioli BSR3.</title>
        <authorList>
            <person name="Seo Y.S."/>
            <person name="Lim J."/>
            <person name="Choi B.S."/>
            <person name="Kim H."/>
            <person name="Goo E."/>
            <person name="Lee B."/>
            <person name="Lim J.S."/>
            <person name="Choi I.Y."/>
            <person name="Moon J.S."/>
            <person name="Kim J."/>
            <person name="Hwang I."/>
        </authorList>
    </citation>
    <scope>NUCLEOTIDE SEQUENCE [LARGE SCALE GENOMIC DNA]</scope>
    <source>
        <strain evidence="1 2">BSR3</strain>
    </source>
</reference>
<name>F2L9K0_BURGS</name>
<dbReference type="eggNOG" id="ENOG50346WS">
    <property type="taxonomic scope" value="Bacteria"/>
</dbReference>
<dbReference type="InterPro" id="IPR038500">
    <property type="entry name" value="Antitermination_sf"/>
</dbReference>
<dbReference type="RefSeq" id="WP_013697114.1">
    <property type="nucleotide sequence ID" value="NC_015381.1"/>
</dbReference>
<evidence type="ECO:0000313" key="1">
    <source>
        <dbReference type="EMBL" id="AEA59763.1"/>
    </source>
</evidence>
<evidence type="ECO:0008006" key="3">
    <source>
        <dbReference type="Google" id="ProtNLM"/>
    </source>
</evidence>
<dbReference type="Gene3D" id="1.10.274.110">
    <property type="match status" value="1"/>
</dbReference>
<sequence>MIDLKERAGTAMNVQSQLNEQAVDGESTIAAFAFAGDLGKLLWRMKYGQDVKLSGFQRATLLLANRMRQSHKFSRAKFTGLDRNQSRDKRRGRAVEVAESDIVERFARRVIFEWCCDQCLHCSGRGQIGRTAIDKPSVRRIKCPTCHGSKRIVIDEQPIPLGHNGRGPMFVRDYERCPTCIGIGSILEVDRVNRLGRAICGHCGGTGRAPIDEAARALALGLRLDHYRANWPRMFDAALALLDTLDGQVGDTMRRQLQR</sequence>
<protein>
    <recommendedName>
        <fullName evidence="3">CR-type domain-containing protein</fullName>
    </recommendedName>
</protein>
<proteinExistence type="predicted"/>
<keyword evidence="2" id="KW-1185">Reference proteome</keyword>
<dbReference type="AlphaFoldDB" id="F2L9K0"/>
<gene>
    <name evidence="1" type="ordered locus">bgla_1g10800</name>
</gene>
<dbReference type="HOGENOM" id="CLU_094124_0_0_4"/>
<dbReference type="Proteomes" id="UP000008316">
    <property type="component" value="Chromosome 1"/>
</dbReference>
<dbReference type="KEGG" id="bgd:bgla_1g10800"/>
<organism evidence="1 2">
    <name type="scientific">Burkholderia gladioli (strain BSR3)</name>
    <dbReference type="NCBI Taxonomy" id="999541"/>
    <lineage>
        <taxon>Bacteria</taxon>
        <taxon>Pseudomonadati</taxon>
        <taxon>Pseudomonadota</taxon>
        <taxon>Betaproteobacteria</taxon>
        <taxon>Burkholderiales</taxon>
        <taxon>Burkholderiaceae</taxon>
        <taxon>Burkholderia</taxon>
    </lineage>
</organism>
<dbReference type="EMBL" id="CP002599">
    <property type="protein sequence ID" value="AEA59763.1"/>
    <property type="molecule type" value="Genomic_DNA"/>
</dbReference>
<dbReference type="Gene3D" id="6.20.20.10">
    <property type="match status" value="1"/>
</dbReference>
<dbReference type="STRING" id="999541.bgla_1g10800"/>